<comment type="caution">
    <text evidence="1">The sequence shown here is derived from an EMBL/GenBank/DDBJ whole genome shotgun (WGS) entry which is preliminary data.</text>
</comment>
<protein>
    <submittedName>
        <fullName evidence="1">Uncharacterized protein</fullName>
    </submittedName>
</protein>
<evidence type="ECO:0000313" key="2">
    <source>
        <dbReference type="Proteomes" id="UP001500880"/>
    </source>
</evidence>
<keyword evidence="2" id="KW-1185">Reference proteome</keyword>
<organism evidence="1 2">
    <name type="scientific">Salinibacillus aidingensis</name>
    <dbReference type="NCBI Taxonomy" id="237684"/>
    <lineage>
        <taxon>Bacteria</taxon>
        <taxon>Bacillati</taxon>
        <taxon>Bacillota</taxon>
        <taxon>Bacilli</taxon>
        <taxon>Bacillales</taxon>
        <taxon>Bacillaceae</taxon>
        <taxon>Salinibacillus</taxon>
    </lineage>
</organism>
<sequence length="101" mass="11890">MIPLYEKEGLDMETYQGQLIKGEFSIRENEFIIKEIKHLETQSILQSSQIEALHEYLIKQIKGDESCVITVNDQMPVRLSREEAEVLLQDLDKLIHRMHIH</sequence>
<accession>A0ABN1AMY3</accession>
<name>A0ABN1AMY3_9BACI</name>
<dbReference type="EMBL" id="BAAADO010000001">
    <property type="protein sequence ID" value="GAA0480372.1"/>
    <property type="molecule type" value="Genomic_DNA"/>
</dbReference>
<proteinExistence type="predicted"/>
<dbReference type="Proteomes" id="UP001500880">
    <property type="component" value="Unassembled WGS sequence"/>
</dbReference>
<evidence type="ECO:0000313" key="1">
    <source>
        <dbReference type="EMBL" id="GAA0480372.1"/>
    </source>
</evidence>
<gene>
    <name evidence="1" type="ORF">GCM10008986_01110</name>
</gene>
<reference evidence="1 2" key="1">
    <citation type="journal article" date="2019" name="Int. J. Syst. Evol. Microbiol.">
        <title>The Global Catalogue of Microorganisms (GCM) 10K type strain sequencing project: providing services to taxonomists for standard genome sequencing and annotation.</title>
        <authorList>
            <consortium name="The Broad Institute Genomics Platform"/>
            <consortium name="The Broad Institute Genome Sequencing Center for Infectious Disease"/>
            <person name="Wu L."/>
            <person name="Ma J."/>
        </authorList>
    </citation>
    <scope>NUCLEOTIDE SEQUENCE [LARGE SCALE GENOMIC DNA]</scope>
    <source>
        <strain evidence="1 2">JCM 12389</strain>
    </source>
</reference>